<keyword evidence="3" id="KW-1185">Reference proteome</keyword>
<accession>A0AAI9L1D6</accession>
<evidence type="ECO:0000313" key="4">
    <source>
        <dbReference type="Proteomes" id="UP001165145"/>
    </source>
</evidence>
<evidence type="ECO:0000313" key="3">
    <source>
        <dbReference type="Proteomes" id="UP001058167"/>
    </source>
</evidence>
<protein>
    <submittedName>
        <fullName evidence="2">Uncharacterized protein</fullName>
    </submittedName>
</protein>
<dbReference type="Proteomes" id="UP001165145">
    <property type="component" value="Unassembled WGS sequence"/>
</dbReference>
<dbReference type="EMBL" id="BSRL01000007">
    <property type="protein sequence ID" value="GLV70630.1"/>
    <property type="molecule type" value="Genomic_DNA"/>
</dbReference>
<evidence type="ECO:0000313" key="2">
    <source>
        <dbReference type="EMBL" id="GLV70630.1"/>
    </source>
</evidence>
<organism evidence="2 4">
    <name type="scientific">Pectobacterium carotovorum subsp. carotovorum</name>
    <name type="common">Erwinia carotovora subsp. carotovora</name>
    <dbReference type="NCBI Taxonomy" id="555"/>
    <lineage>
        <taxon>Bacteria</taxon>
        <taxon>Pseudomonadati</taxon>
        <taxon>Pseudomonadota</taxon>
        <taxon>Gammaproteobacteria</taxon>
        <taxon>Enterobacterales</taxon>
        <taxon>Pectobacteriaceae</taxon>
        <taxon>Pectobacterium</taxon>
    </lineage>
</organism>
<proteinExistence type="predicted"/>
<sequence>MNFSLKNIESSWVIESVAEPCFSYLGSYLNVHFLVFLGTDSREKDINSYLKCNELHDESDMPDEVYNNAGYRIANFDFKIFDFFYCTDKKSGLSNYLNGAGLHPGVYEEINENNELVGYVFIGNDLLLSVKAKKYVMSIDNNL</sequence>
<gene>
    <name evidence="2" type="ORF">Pcaca03_30740</name>
    <name evidence="1" type="ORF">SOASR016_29380</name>
</gene>
<name>A0AAI9L1D6_PECCC</name>
<reference evidence="2" key="2">
    <citation type="submission" date="2023-02" db="EMBL/GenBank/DDBJ databases">
        <title>Pectobacterium carotovorum subsp. carotovorum NBRC 12380.</title>
        <authorList>
            <person name="Ichikawa N."/>
            <person name="Sato H."/>
            <person name="Tonouchi N."/>
        </authorList>
    </citation>
    <scope>NUCLEOTIDE SEQUENCE</scope>
    <source>
        <strain evidence="2">NBRC 12380</strain>
    </source>
</reference>
<evidence type="ECO:0000313" key="1">
    <source>
        <dbReference type="EMBL" id="GKX48186.1"/>
    </source>
</evidence>
<comment type="caution">
    <text evidence="2">The sequence shown here is derived from an EMBL/GenBank/DDBJ whole genome shotgun (WGS) entry which is preliminary data.</text>
</comment>
<reference evidence="1" key="1">
    <citation type="submission" date="2022-06" db="EMBL/GenBank/DDBJ databases">
        <title>Draft genome sequences of Pectobacterium carotovorum subsp. carotovorum str. NBRC12380.</title>
        <authorList>
            <person name="Wakabayashi Y."/>
            <person name="Kojima K."/>
        </authorList>
    </citation>
    <scope>NUCLEOTIDE SEQUENCE</scope>
    <source>
        <strain evidence="1">NBRC 12380</strain>
    </source>
</reference>
<dbReference type="EMBL" id="BRLF01000007">
    <property type="protein sequence ID" value="GKX48186.1"/>
    <property type="molecule type" value="Genomic_DNA"/>
</dbReference>
<dbReference type="RefSeq" id="WP_261867177.1">
    <property type="nucleotide sequence ID" value="NZ_BRLF01000007.1"/>
</dbReference>
<dbReference type="AlphaFoldDB" id="A0AAI9L1D6"/>
<dbReference type="Proteomes" id="UP001058167">
    <property type="component" value="Unassembled WGS sequence"/>
</dbReference>